<organism evidence="1 2">
    <name type="scientific">Helianthus annuus</name>
    <name type="common">Common sunflower</name>
    <dbReference type="NCBI Taxonomy" id="4232"/>
    <lineage>
        <taxon>Eukaryota</taxon>
        <taxon>Viridiplantae</taxon>
        <taxon>Streptophyta</taxon>
        <taxon>Embryophyta</taxon>
        <taxon>Tracheophyta</taxon>
        <taxon>Spermatophyta</taxon>
        <taxon>Magnoliopsida</taxon>
        <taxon>eudicotyledons</taxon>
        <taxon>Gunneridae</taxon>
        <taxon>Pentapetalae</taxon>
        <taxon>asterids</taxon>
        <taxon>campanulids</taxon>
        <taxon>Asterales</taxon>
        <taxon>Asteraceae</taxon>
        <taxon>Asteroideae</taxon>
        <taxon>Heliantheae alliance</taxon>
        <taxon>Heliantheae</taxon>
        <taxon>Helianthus</taxon>
    </lineage>
</organism>
<proteinExistence type="predicted"/>
<evidence type="ECO:0000313" key="1">
    <source>
        <dbReference type="EMBL" id="OTF88184.1"/>
    </source>
</evidence>
<dbReference type="EMBL" id="CM007906">
    <property type="protein sequence ID" value="OTF88184.1"/>
    <property type="molecule type" value="Genomic_DNA"/>
</dbReference>
<reference evidence="2" key="1">
    <citation type="journal article" date="2017" name="Nature">
        <title>The sunflower genome provides insights into oil metabolism, flowering and Asterid evolution.</title>
        <authorList>
            <person name="Badouin H."/>
            <person name="Gouzy J."/>
            <person name="Grassa C.J."/>
            <person name="Murat F."/>
            <person name="Staton S.E."/>
            <person name="Cottret L."/>
            <person name="Lelandais-Briere C."/>
            <person name="Owens G.L."/>
            <person name="Carrere S."/>
            <person name="Mayjonade B."/>
            <person name="Legrand L."/>
            <person name="Gill N."/>
            <person name="Kane N.C."/>
            <person name="Bowers J.E."/>
            <person name="Hubner S."/>
            <person name="Bellec A."/>
            <person name="Berard A."/>
            <person name="Berges H."/>
            <person name="Blanchet N."/>
            <person name="Boniface M.C."/>
            <person name="Brunel D."/>
            <person name="Catrice O."/>
            <person name="Chaidir N."/>
            <person name="Claudel C."/>
            <person name="Donnadieu C."/>
            <person name="Faraut T."/>
            <person name="Fievet G."/>
            <person name="Helmstetter N."/>
            <person name="King M."/>
            <person name="Knapp S.J."/>
            <person name="Lai Z."/>
            <person name="Le Paslier M.C."/>
            <person name="Lippi Y."/>
            <person name="Lorenzon L."/>
            <person name="Mandel J.R."/>
            <person name="Marage G."/>
            <person name="Marchand G."/>
            <person name="Marquand E."/>
            <person name="Bret-Mestries E."/>
            <person name="Morien E."/>
            <person name="Nambeesan S."/>
            <person name="Nguyen T."/>
            <person name="Pegot-Espagnet P."/>
            <person name="Pouilly N."/>
            <person name="Raftis F."/>
            <person name="Sallet E."/>
            <person name="Schiex T."/>
            <person name="Thomas J."/>
            <person name="Vandecasteele C."/>
            <person name="Vares D."/>
            <person name="Vear F."/>
            <person name="Vautrin S."/>
            <person name="Crespi M."/>
            <person name="Mangin B."/>
            <person name="Burke J.M."/>
            <person name="Salse J."/>
            <person name="Munos S."/>
            <person name="Vincourt P."/>
            <person name="Rieseberg L.H."/>
            <person name="Langlade N.B."/>
        </authorList>
    </citation>
    <scope>NUCLEOTIDE SEQUENCE [LARGE SCALE GENOMIC DNA]</scope>
    <source>
        <strain evidence="2">cv. SF193</strain>
    </source>
</reference>
<name>A0A251RWF7_HELAN</name>
<dbReference type="AlphaFoldDB" id="A0A251RWF7"/>
<dbReference type="Proteomes" id="UP000215914">
    <property type="component" value="Chromosome 17"/>
</dbReference>
<protein>
    <submittedName>
        <fullName evidence="1">Uncharacterized protein</fullName>
    </submittedName>
</protein>
<sequence>MMSIHEIYPKRPKPKRLGFSLTRRINLQILYHFNPLKKTVQNPTAISPFHHFYIANLVEEHSRACKLCGRYLLQFSTFSDINRSFSCGAFSWINSSQLCRG</sequence>
<keyword evidence="2" id="KW-1185">Reference proteome</keyword>
<evidence type="ECO:0000313" key="2">
    <source>
        <dbReference type="Proteomes" id="UP000215914"/>
    </source>
</evidence>
<accession>A0A251RWF7</accession>
<gene>
    <name evidence="1" type="ORF">HannXRQ_Chr17g0570281</name>
</gene>
<dbReference type="InParanoid" id="A0A251RWF7"/>